<accession>A0A9D1E0M0</accession>
<evidence type="ECO:0000313" key="2">
    <source>
        <dbReference type="Proteomes" id="UP000886744"/>
    </source>
</evidence>
<organism evidence="1 2">
    <name type="scientific">Candidatus Coprenecus avistercoris</name>
    <dbReference type="NCBI Taxonomy" id="2840730"/>
    <lineage>
        <taxon>Bacteria</taxon>
        <taxon>Pseudomonadati</taxon>
        <taxon>Bacteroidota</taxon>
        <taxon>Bacteroidia</taxon>
        <taxon>Bacteroidales</taxon>
        <taxon>Rikenellaceae</taxon>
        <taxon>Rikenellaceae incertae sedis</taxon>
        <taxon>Candidatus Coprenecus</taxon>
    </lineage>
</organism>
<reference evidence="1" key="2">
    <citation type="journal article" date="2021" name="PeerJ">
        <title>Extensive microbial diversity within the chicken gut microbiome revealed by metagenomics and culture.</title>
        <authorList>
            <person name="Gilroy R."/>
            <person name="Ravi A."/>
            <person name="Getino M."/>
            <person name="Pursley I."/>
            <person name="Horton D.L."/>
            <person name="Alikhan N.F."/>
            <person name="Baker D."/>
            <person name="Gharbi K."/>
            <person name="Hall N."/>
            <person name="Watson M."/>
            <person name="Adriaenssens E.M."/>
            <person name="Foster-Nyarko E."/>
            <person name="Jarju S."/>
            <person name="Secka A."/>
            <person name="Antonio M."/>
            <person name="Oren A."/>
            <person name="Chaudhuri R.R."/>
            <person name="La Ragione R."/>
            <person name="Hildebrand F."/>
            <person name="Pallen M.J."/>
        </authorList>
    </citation>
    <scope>NUCLEOTIDE SEQUENCE</scope>
    <source>
        <strain evidence="1">ChiHjej13B12-12457</strain>
    </source>
</reference>
<gene>
    <name evidence="1" type="ORF">IAC94_02615</name>
</gene>
<dbReference type="Proteomes" id="UP000886744">
    <property type="component" value="Unassembled WGS sequence"/>
</dbReference>
<dbReference type="EMBL" id="DVHI01000033">
    <property type="protein sequence ID" value="HIR62403.1"/>
    <property type="molecule type" value="Genomic_DNA"/>
</dbReference>
<protein>
    <submittedName>
        <fullName evidence="1">Uncharacterized protein</fullName>
    </submittedName>
</protein>
<dbReference type="AlphaFoldDB" id="A0A9D1E0M0"/>
<feature type="non-terminal residue" evidence="1">
    <location>
        <position position="1"/>
    </location>
</feature>
<comment type="caution">
    <text evidence="1">The sequence shown here is derived from an EMBL/GenBank/DDBJ whole genome shotgun (WGS) entry which is preliminary data.</text>
</comment>
<proteinExistence type="predicted"/>
<name>A0A9D1E0M0_9BACT</name>
<sequence length="486" mass="55434">FDKIDELVSKGYDTAMLYMDEILSRVERRRTKAEVDSMRIAFRQKCLDLKFDSVEVTGPLTDAQRMYITSTVTDKKDTFSFLQAKRGYYRVLSTNAIQSFYPTAVLKEDSLFTLRLQTVPKNVLSISVGGNISSSSLMQGFVGLSHTHFSRHPWNAAVNLDIGQFFTGIGLYYRQHIGIRPLFLYEVMLNVHNFDYFGSSQGLLFSKSLASNIRENESYMTLNMGTPISYNSSILLEFGFTGGINDYIYFPADNYTQYDVEDRTTLSYLTPRLKIAQTTLDYNMYPTSGRRRLLEFRYIFSHESHVEGTMFADETSVAQPYKHTFLARLNLEDYYDMGRWFSLGYNIDLTVSTALNLCDYTSTMIAMPAFQPTVHSRTLMMGAYRAPVYVGAMFTPVVKFTKTFFLQLSGGYFQPYKALVSTGAGNYEYSEPFPRGGFIGNAALVWQSPIGPVSISCAYYEKAEKAKWYPSFNIGFLIFREHGLNN</sequence>
<evidence type="ECO:0000313" key="1">
    <source>
        <dbReference type="EMBL" id="HIR62403.1"/>
    </source>
</evidence>
<reference evidence="1" key="1">
    <citation type="submission" date="2020-10" db="EMBL/GenBank/DDBJ databases">
        <authorList>
            <person name="Gilroy R."/>
        </authorList>
    </citation>
    <scope>NUCLEOTIDE SEQUENCE</scope>
    <source>
        <strain evidence="1">ChiHjej13B12-12457</strain>
    </source>
</reference>